<protein>
    <submittedName>
        <fullName evidence="2">Uncharacterized protein</fullName>
    </submittedName>
</protein>
<evidence type="ECO:0000313" key="3">
    <source>
        <dbReference type="Proteomes" id="UP000515860"/>
    </source>
</evidence>
<proteinExistence type="predicted"/>
<evidence type="ECO:0000313" key="2">
    <source>
        <dbReference type="EMBL" id="QNM08041.1"/>
    </source>
</evidence>
<reference evidence="2 3" key="1">
    <citation type="submission" date="2020-08" db="EMBL/GenBank/DDBJ databases">
        <authorList>
            <person name="Liu C."/>
            <person name="Sun Q."/>
        </authorList>
    </citation>
    <scope>NUCLEOTIDE SEQUENCE [LARGE SCALE GENOMIC DNA]</scope>
    <source>
        <strain evidence="2 3">NSJ-29</strain>
    </source>
</reference>
<dbReference type="AlphaFoldDB" id="A0A7G9GB59"/>
<accession>A0A7G9GB59</accession>
<dbReference type="KEGG" id="whj:H9Q79_14270"/>
<name>A0A7G9GB59_9FIRM</name>
<sequence length="289" mass="32270">MQPMLDLQCFAEGESAAIAEDGAPESTTAENPAPEGTAGEQAAPAGEQTERFEELIKGKYKKDFDTQVQKILSSRFKNQKDHQAILDRMRPAMELMAQRYGLVPDEKKGLDYEALYQKLVDDNSMYEEEAFQRGMQVEDLKRMKQLEIENARLQRSASEAAKEAESRKAYDALVRAGKELKTVYPDFDLHAEMQNPAFGRLVAVGVPLRTVYEVVHKDEILSGGMQYAVQKTQEKISKSIQSGLARPSENGASSQASAEIGSLDPSKLTQKDFAQIKARAERGERITFR</sequence>
<dbReference type="RefSeq" id="WP_147371490.1">
    <property type="nucleotide sequence ID" value="NZ_CP060635.1"/>
</dbReference>
<keyword evidence="3" id="KW-1185">Reference proteome</keyword>
<organism evidence="2 3">
    <name type="scientific">Wansuia hejianensis</name>
    <dbReference type="NCBI Taxonomy" id="2763667"/>
    <lineage>
        <taxon>Bacteria</taxon>
        <taxon>Bacillati</taxon>
        <taxon>Bacillota</taxon>
        <taxon>Clostridia</taxon>
        <taxon>Lachnospirales</taxon>
        <taxon>Lachnospiraceae</taxon>
        <taxon>Wansuia</taxon>
    </lineage>
</organism>
<dbReference type="Proteomes" id="UP000515860">
    <property type="component" value="Chromosome"/>
</dbReference>
<evidence type="ECO:0000256" key="1">
    <source>
        <dbReference type="SAM" id="MobiDB-lite"/>
    </source>
</evidence>
<feature type="region of interest" description="Disordered" evidence="1">
    <location>
        <begin position="239"/>
        <end position="266"/>
    </location>
</feature>
<feature type="region of interest" description="Disordered" evidence="1">
    <location>
        <begin position="13"/>
        <end position="48"/>
    </location>
</feature>
<dbReference type="EMBL" id="CP060635">
    <property type="protein sequence ID" value="QNM08041.1"/>
    <property type="molecule type" value="Genomic_DNA"/>
</dbReference>
<gene>
    <name evidence="2" type="ORF">H9Q79_14270</name>
</gene>